<name>A0ABQ4KFZ5_9BACI</name>
<dbReference type="Proteomes" id="UP000679950">
    <property type="component" value="Unassembled WGS sequence"/>
</dbReference>
<gene>
    <name evidence="2" type="ORF">J8TS2_12200</name>
</gene>
<sequence length="259" mass="29788">MGLFKGIRAVHQHWTIFIYPILFDLIGLTLGLYFIGFFGQAFVSVKLILEMGLPSISHISNIPLFANNLFFLTGPVEKTAFLAVILIIMLLFGAFLQGGYIRSLYRIVKKEEYSFVQFIKDGKKYWLQFILLEIIVQLLRIGLTALFLLFLPYIGAFISLVTFIVLRIVFIYLEFTIVIDNVNIPDALKLSRKYLFKSFLPSLTVVIIMYIVTSSLSLVLHIGWSFPMVICVLFLYAYLMTLIQSVLMCILWHVRETKA</sequence>
<feature type="transmembrane region" description="Helical" evidence="1">
    <location>
        <begin position="224"/>
        <end position="254"/>
    </location>
</feature>
<reference evidence="2 3" key="1">
    <citation type="submission" date="2021-03" db="EMBL/GenBank/DDBJ databases">
        <title>Antimicrobial resistance genes in bacteria isolated from Japanese honey, and their potential for conferring macrolide and lincosamide resistance in the American foulbrood pathogen Paenibacillus larvae.</title>
        <authorList>
            <person name="Okamoto M."/>
            <person name="Kumagai M."/>
            <person name="Kanamori H."/>
            <person name="Takamatsu D."/>
        </authorList>
    </citation>
    <scope>NUCLEOTIDE SEQUENCE [LARGE SCALE GENOMIC DNA]</scope>
    <source>
        <strain evidence="2 3">J8TS2</strain>
    </source>
</reference>
<keyword evidence="1" id="KW-0812">Transmembrane</keyword>
<dbReference type="RefSeq" id="WP_212965815.1">
    <property type="nucleotide sequence ID" value="NZ_BORB01000007.1"/>
</dbReference>
<feature type="transmembrane region" description="Helical" evidence="1">
    <location>
        <begin position="80"/>
        <end position="105"/>
    </location>
</feature>
<feature type="transmembrane region" description="Helical" evidence="1">
    <location>
        <begin position="194"/>
        <end position="212"/>
    </location>
</feature>
<keyword evidence="1" id="KW-0472">Membrane</keyword>
<feature type="transmembrane region" description="Helical" evidence="1">
    <location>
        <begin position="153"/>
        <end position="173"/>
    </location>
</feature>
<comment type="caution">
    <text evidence="2">The sequence shown here is derived from an EMBL/GenBank/DDBJ whole genome shotgun (WGS) entry which is preliminary data.</text>
</comment>
<feature type="transmembrane region" description="Helical" evidence="1">
    <location>
        <begin position="125"/>
        <end position="147"/>
    </location>
</feature>
<evidence type="ECO:0000313" key="3">
    <source>
        <dbReference type="Proteomes" id="UP000679950"/>
    </source>
</evidence>
<evidence type="ECO:0000256" key="1">
    <source>
        <dbReference type="SAM" id="Phobius"/>
    </source>
</evidence>
<organism evidence="2 3">
    <name type="scientific">Lederbergia ruris</name>
    <dbReference type="NCBI Taxonomy" id="217495"/>
    <lineage>
        <taxon>Bacteria</taxon>
        <taxon>Bacillati</taxon>
        <taxon>Bacillota</taxon>
        <taxon>Bacilli</taxon>
        <taxon>Bacillales</taxon>
        <taxon>Bacillaceae</taxon>
        <taxon>Lederbergia</taxon>
    </lineage>
</organism>
<keyword evidence="3" id="KW-1185">Reference proteome</keyword>
<keyword evidence="1" id="KW-1133">Transmembrane helix</keyword>
<feature type="transmembrane region" description="Helical" evidence="1">
    <location>
        <begin position="21"/>
        <end position="43"/>
    </location>
</feature>
<proteinExistence type="predicted"/>
<accession>A0ABQ4KFZ5</accession>
<evidence type="ECO:0000313" key="2">
    <source>
        <dbReference type="EMBL" id="GIN56901.1"/>
    </source>
</evidence>
<dbReference type="EMBL" id="BORB01000007">
    <property type="protein sequence ID" value="GIN56901.1"/>
    <property type="molecule type" value="Genomic_DNA"/>
</dbReference>
<protein>
    <submittedName>
        <fullName evidence="2">Uncharacterized protein</fullName>
    </submittedName>
</protein>